<reference evidence="2 3" key="1">
    <citation type="submission" date="2017-09" db="EMBL/GenBank/DDBJ databases">
        <title>Large-scale bioinformatics analysis of Bacillus genomes uncovers conserved roles of natural products in bacterial physiology.</title>
        <authorList>
            <consortium name="Agbiome Team Llc"/>
            <person name="Bleich R.M."/>
            <person name="Grubbs K.J."/>
            <person name="Santa Maria K.C."/>
            <person name="Allen S.E."/>
            <person name="Farag S."/>
            <person name="Shank E.A."/>
            <person name="Bowers A."/>
        </authorList>
    </citation>
    <scope>NUCLEOTIDE SEQUENCE [LARGE SCALE GENOMIC DNA]</scope>
    <source>
        <strain evidence="2 3">AFS025165</strain>
    </source>
</reference>
<proteinExistence type="predicted"/>
<feature type="domain" description="DDE" evidence="1">
    <location>
        <begin position="1"/>
        <end position="64"/>
    </location>
</feature>
<dbReference type="Proteomes" id="UP000220226">
    <property type="component" value="Unassembled WGS sequence"/>
</dbReference>
<comment type="caution">
    <text evidence="2">The sequence shown here is derived from an EMBL/GenBank/DDBJ whole genome shotgun (WGS) entry which is preliminary data.</text>
</comment>
<dbReference type="EMBL" id="NTQT01000012">
    <property type="protein sequence ID" value="PFC74926.1"/>
    <property type="molecule type" value="Genomic_DNA"/>
</dbReference>
<evidence type="ECO:0000313" key="2">
    <source>
        <dbReference type="EMBL" id="PFC74926.1"/>
    </source>
</evidence>
<organism evidence="2 3">
    <name type="scientific">Bacillus cereus</name>
    <dbReference type="NCBI Taxonomy" id="1396"/>
    <lineage>
        <taxon>Bacteria</taxon>
        <taxon>Bacillati</taxon>
        <taxon>Bacillota</taxon>
        <taxon>Bacilli</taxon>
        <taxon>Bacillales</taxon>
        <taxon>Bacillaceae</taxon>
        <taxon>Bacillus</taxon>
        <taxon>Bacillus cereus group</taxon>
    </lineage>
</organism>
<dbReference type="Pfam" id="PF13610">
    <property type="entry name" value="DDE_Tnp_IS240"/>
    <property type="match status" value="1"/>
</dbReference>
<accession>A0A2C1XVM9</accession>
<dbReference type="InterPro" id="IPR032874">
    <property type="entry name" value="DDE_dom"/>
</dbReference>
<gene>
    <name evidence="2" type="ORF">CN290_11040</name>
</gene>
<evidence type="ECO:0000259" key="1">
    <source>
        <dbReference type="Pfam" id="PF13610"/>
    </source>
</evidence>
<sequence>MYLYYAVDYEENTIDFYLSRTSDSRTARQFFKKTLWHFHIFKSRIIPVYKNPVYLIVVIEDLKKEN</sequence>
<dbReference type="AlphaFoldDB" id="A0A2C1XVM9"/>
<evidence type="ECO:0000313" key="3">
    <source>
        <dbReference type="Proteomes" id="UP000220226"/>
    </source>
</evidence>
<protein>
    <recommendedName>
        <fullName evidence="1">DDE domain-containing protein</fullName>
    </recommendedName>
</protein>
<name>A0A2C1XVM9_BACCE</name>